<protein>
    <submittedName>
        <fullName evidence="1">Uncharacterized protein</fullName>
    </submittedName>
</protein>
<accession>K1IUK7</accession>
<dbReference type="HOGENOM" id="CLU_3148616_0_0_6"/>
<organism evidence="1 2">
    <name type="scientific">Aeromonas veronii AMC34</name>
    <dbReference type="NCBI Taxonomy" id="1073383"/>
    <lineage>
        <taxon>Bacteria</taxon>
        <taxon>Pseudomonadati</taxon>
        <taxon>Pseudomonadota</taxon>
        <taxon>Gammaproteobacteria</taxon>
        <taxon>Aeromonadales</taxon>
        <taxon>Aeromonadaceae</taxon>
        <taxon>Aeromonas</taxon>
    </lineage>
</organism>
<name>K1IUK7_AERVE</name>
<evidence type="ECO:0000313" key="2">
    <source>
        <dbReference type="Proteomes" id="UP000006087"/>
    </source>
</evidence>
<proteinExistence type="predicted"/>
<dbReference type="Proteomes" id="UP000006087">
    <property type="component" value="Unassembled WGS sequence"/>
</dbReference>
<comment type="caution">
    <text evidence="1">The sequence shown here is derived from an EMBL/GenBank/DDBJ whole genome shotgun (WGS) entry which is preliminary data.</text>
</comment>
<dbReference type="EMBL" id="AGWU01000011">
    <property type="protein sequence ID" value="EKB21751.1"/>
    <property type="molecule type" value="Genomic_DNA"/>
</dbReference>
<dbReference type="AlphaFoldDB" id="K1IUK7"/>
<sequence>MCRLLFFRPPEIALQGAKLRDKCRYCLNIPRFDQMLSERTFFSKKVFD</sequence>
<evidence type="ECO:0000313" key="1">
    <source>
        <dbReference type="EMBL" id="EKB21751.1"/>
    </source>
</evidence>
<reference evidence="1 2" key="1">
    <citation type="submission" date="2012-06" db="EMBL/GenBank/DDBJ databases">
        <title>The Genome Sequence of Aeromonas veronii AMC34.</title>
        <authorList>
            <consortium name="The Broad Institute Genome Sequencing Platform"/>
            <person name="Earl A."/>
            <person name="Ward D."/>
            <person name="Feldgarden M."/>
            <person name="Gevers D."/>
            <person name="Graf J."/>
            <person name="Tomasi A."/>
            <person name="Horneman A."/>
            <person name="Walker B."/>
            <person name="Young S.K."/>
            <person name="Zeng Q."/>
            <person name="Gargeya S."/>
            <person name="Fitzgerald M."/>
            <person name="Haas B."/>
            <person name="Abouelleil A."/>
            <person name="Alvarado L."/>
            <person name="Arachchi H.M."/>
            <person name="Berlin A.M."/>
            <person name="Chapman S.B."/>
            <person name="Goldberg J."/>
            <person name="Griggs A."/>
            <person name="Gujja S."/>
            <person name="Hansen M."/>
            <person name="Howarth C."/>
            <person name="Imamovic A."/>
            <person name="Larimer J."/>
            <person name="McCowan C."/>
            <person name="Montmayeur A."/>
            <person name="Murphy C."/>
            <person name="Neiman D."/>
            <person name="Pearson M."/>
            <person name="Priest M."/>
            <person name="Roberts A."/>
            <person name="Saif S."/>
            <person name="Shea T."/>
            <person name="Sisk P."/>
            <person name="Sykes S."/>
            <person name="Wortman J."/>
            <person name="Nusbaum C."/>
            <person name="Birren B."/>
        </authorList>
    </citation>
    <scope>NUCLEOTIDE SEQUENCE [LARGE SCALE GENOMIC DNA]</scope>
    <source>
        <strain evidence="1 2">AMC34</strain>
    </source>
</reference>
<gene>
    <name evidence="1" type="ORF">HMPREF1168_01303</name>
</gene>